<sequence length="95" mass="10132">MIMYIQAITHIHFRRKASDAQEAIALTPPSSARSLDSLAQLSGILASRLSASPNPQSVPVGAARPSRFLVEGSGLRGWQAYRGTVLRGLIITTCA</sequence>
<keyword evidence="2" id="KW-1185">Reference proteome</keyword>
<reference evidence="1 2" key="1">
    <citation type="submission" date="2023-03" db="EMBL/GenBank/DDBJ databases">
        <title>High-quality genome of Scylla paramamosain provides insights in environmental adaptation.</title>
        <authorList>
            <person name="Zhang L."/>
        </authorList>
    </citation>
    <scope>NUCLEOTIDE SEQUENCE [LARGE SCALE GENOMIC DNA]</scope>
    <source>
        <strain evidence="1">LZ_2023a</strain>
        <tissue evidence="1">Muscle</tissue>
    </source>
</reference>
<name>A0AAW0TT55_SCYPA</name>
<dbReference type="EMBL" id="JARAKH010000025">
    <property type="protein sequence ID" value="KAK8390549.1"/>
    <property type="molecule type" value="Genomic_DNA"/>
</dbReference>
<protein>
    <submittedName>
        <fullName evidence="1">Uncharacterized protein</fullName>
    </submittedName>
</protein>
<evidence type="ECO:0000313" key="2">
    <source>
        <dbReference type="Proteomes" id="UP001487740"/>
    </source>
</evidence>
<gene>
    <name evidence="1" type="ORF">O3P69_010319</name>
</gene>
<accession>A0AAW0TT55</accession>
<dbReference type="AlphaFoldDB" id="A0AAW0TT55"/>
<evidence type="ECO:0000313" key="1">
    <source>
        <dbReference type="EMBL" id="KAK8390549.1"/>
    </source>
</evidence>
<comment type="caution">
    <text evidence="1">The sequence shown here is derived from an EMBL/GenBank/DDBJ whole genome shotgun (WGS) entry which is preliminary data.</text>
</comment>
<dbReference type="Proteomes" id="UP001487740">
    <property type="component" value="Unassembled WGS sequence"/>
</dbReference>
<proteinExistence type="predicted"/>
<organism evidence="1 2">
    <name type="scientific">Scylla paramamosain</name>
    <name type="common">Mud crab</name>
    <dbReference type="NCBI Taxonomy" id="85552"/>
    <lineage>
        <taxon>Eukaryota</taxon>
        <taxon>Metazoa</taxon>
        <taxon>Ecdysozoa</taxon>
        <taxon>Arthropoda</taxon>
        <taxon>Crustacea</taxon>
        <taxon>Multicrustacea</taxon>
        <taxon>Malacostraca</taxon>
        <taxon>Eumalacostraca</taxon>
        <taxon>Eucarida</taxon>
        <taxon>Decapoda</taxon>
        <taxon>Pleocyemata</taxon>
        <taxon>Brachyura</taxon>
        <taxon>Eubrachyura</taxon>
        <taxon>Portunoidea</taxon>
        <taxon>Portunidae</taxon>
        <taxon>Portuninae</taxon>
        <taxon>Scylla</taxon>
    </lineage>
</organism>